<feature type="transmembrane region" description="Helical" evidence="2">
    <location>
        <begin position="6"/>
        <end position="24"/>
    </location>
</feature>
<evidence type="ECO:0000256" key="1">
    <source>
        <dbReference type="SAM" id="MobiDB-lite"/>
    </source>
</evidence>
<feature type="region of interest" description="Disordered" evidence="1">
    <location>
        <begin position="97"/>
        <end position="120"/>
    </location>
</feature>
<feature type="transmembrane region" description="Helical" evidence="2">
    <location>
        <begin position="72"/>
        <end position="93"/>
    </location>
</feature>
<evidence type="ECO:0000313" key="4">
    <source>
        <dbReference type="Proteomes" id="UP000269923"/>
    </source>
</evidence>
<dbReference type="EMBL" id="RQYC01000019">
    <property type="protein sequence ID" value="RRD89297.1"/>
    <property type="molecule type" value="Genomic_DNA"/>
</dbReference>
<accession>A0A3P2A1M0</accession>
<feature type="compositionally biased region" description="Basic residues" evidence="1">
    <location>
        <begin position="97"/>
        <end position="110"/>
    </location>
</feature>
<protein>
    <submittedName>
        <fullName evidence="3">Uncharacterized protein</fullName>
    </submittedName>
</protein>
<name>A0A3P2A1M0_9NEIS</name>
<gene>
    <name evidence="3" type="ORF">EII21_09350</name>
</gene>
<keyword evidence="2" id="KW-1133">Transmembrane helix</keyword>
<feature type="transmembrane region" description="Helical" evidence="2">
    <location>
        <begin position="36"/>
        <end position="66"/>
    </location>
</feature>
<keyword evidence="4" id="KW-1185">Reference proteome</keyword>
<sequence length="120" mass="13563">MENHIGELFILPLAIIAVLLLYLIGNRHSPTTKRAWIISAIVFSIIIYLLLILSIAIPFVGILFAFMFLLNFSIWTIAATLIIGTAISAFITWRHKSKPPPRKTILIRRKPPPDDNDNES</sequence>
<dbReference type="Proteomes" id="UP000269923">
    <property type="component" value="Unassembled WGS sequence"/>
</dbReference>
<comment type="caution">
    <text evidence="3">The sequence shown here is derived from an EMBL/GenBank/DDBJ whole genome shotgun (WGS) entry which is preliminary data.</text>
</comment>
<dbReference type="STRING" id="1121352.GCA_000620925_02069"/>
<dbReference type="RefSeq" id="WP_124795882.1">
    <property type="nucleotide sequence ID" value="NZ_RQYC01000019.1"/>
</dbReference>
<keyword evidence="2" id="KW-0472">Membrane</keyword>
<reference evidence="3 4" key="1">
    <citation type="submission" date="2018-11" db="EMBL/GenBank/DDBJ databases">
        <title>Genomes From Bacteria Associated with the Canine Oral Cavity: a Test Case for Automated Genome-Based Taxonomic Assignment.</title>
        <authorList>
            <person name="Coil D.A."/>
            <person name="Jospin G."/>
            <person name="Darling A.E."/>
            <person name="Wallis C."/>
            <person name="Davis I.J."/>
            <person name="Harris S."/>
            <person name="Eisen J.A."/>
            <person name="Holcombe L.J."/>
            <person name="O'Flynn C."/>
        </authorList>
    </citation>
    <scope>NUCLEOTIDE SEQUENCE [LARGE SCALE GENOMIC DNA]</scope>
    <source>
        <strain evidence="3 4">COT-280</strain>
    </source>
</reference>
<proteinExistence type="predicted"/>
<evidence type="ECO:0000256" key="2">
    <source>
        <dbReference type="SAM" id="Phobius"/>
    </source>
</evidence>
<evidence type="ECO:0000313" key="3">
    <source>
        <dbReference type="EMBL" id="RRD89297.1"/>
    </source>
</evidence>
<dbReference type="AlphaFoldDB" id="A0A3P2A1M0"/>
<organism evidence="3 4">
    <name type="scientific">Conchiformibius steedae</name>
    <dbReference type="NCBI Taxonomy" id="153493"/>
    <lineage>
        <taxon>Bacteria</taxon>
        <taxon>Pseudomonadati</taxon>
        <taxon>Pseudomonadota</taxon>
        <taxon>Betaproteobacteria</taxon>
        <taxon>Neisseriales</taxon>
        <taxon>Neisseriaceae</taxon>
        <taxon>Conchiformibius</taxon>
    </lineage>
</organism>
<keyword evidence="2" id="KW-0812">Transmembrane</keyword>